<feature type="domain" description="Myb/SANT-like" evidence="2">
    <location>
        <begin position="7"/>
        <end position="93"/>
    </location>
</feature>
<reference evidence="4" key="2">
    <citation type="submission" date="2025-08" db="UniProtKB">
        <authorList>
            <consortium name="RefSeq"/>
        </authorList>
    </citation>
    <scope>IDENTIFICATION</scope>
    <source>
        <tissue evidence="4">Leaf</tissue>
    </source>
</reference>
<dbReference type="Proteomes" id="UP000694864">
    <property type="component" value="Chromosome 19"/>
</dbReference>
<feature type="compositionally biased region" description="Acidic residues" evidence="1">
    <location>
        <begin position="341"/>
        <end position="351"/>
    </location>
</feature>
<dbReference type="PANTHER" id="PTHR47584:SF17">
    <property type="entry name" value="MYB_SANT-LIKE DNA-BINDING DOMAIN PROTEIN"/>
    <property type="match status" value="1"/>
</dbReference>
<evidence type="ECO:0000313" key="4">
    <source>
        <dbReference type="RefSeq" id="XP_010490413.1"/>
    </source>
</evidence>
<protein>
    <submittedName>
        <fullName evidence="4">L10-interacting MYB domain-containing protein-like</fullName>
    </submittedName>
</protein>
<evidence type="ECO:0000256" key="1">
    <source>
        <dbReference type="SAM" id="MobiDB-lite"/>
    </source>
</evidence>
<organism evidence="3 4">
    <name type="scientific">Camelina sativa</name>
    <name type="common">False flax</name>
    <name type="synonym">Myagrum sativum</name>
    <dbReference type="NCBI Taxonomy" id="90675"/>
    <lineage>
        <taxon>Eukaryota</taxon>
        <taxon>Viridiplantae</taxon>
        <taxon>Streptophyta</taxon>
        <taxon>Embryophyta</taxon>
        <taxon>Tracheophyta</taxon>
        <taxon>Spermatophyta</taxon>
        <taxon>Magnoliopsida</taxon>
        <taxon>eudicotyledons</taxon>
        <taxon>Gunneridae</taxon>
        <taxon>Pentapetalae</taxon>
        <taxon>rosids</taxon>
        <taxon>malvids</taxon>
        <taxon>Brassicales</taxon>
        <taxon>Brassicaceae</taxon>
        <taxon>Camelineae</taxon>
        <taxon>Camelina</taxon>
    </lineage>
</organism>
<dbReference type="RefSeq" id="XP_010490413.1">
    <property type="nucleotide sequence ID" value="XM_010492111.1"/>
</dbReference>
<evidence type="ECO:0000313" key="3">
    <source>
        <dbReference type="Proteomes" id="UP000694864"/>
    </source>
</evidence>
<sequence length="448" mass="51880">MTSGAAWEPVHHRVFVDLCVVQKISGNPPRMQQILEVFQETTGTRFTVDELINHWDTMVKQWKIWCKLVQSRDMKWDSLTNTFGASDQEWANYLQVNPEAEQYRCNPPLFLKKLDVIFEGTNLDGEGNSNRSQGCEHLDKVNDAGVEAILTASNILDRRRHRRTKWTSSAHAIFVNLCYQEYLKGRRPVKYAGVYPKETWNMMQETINRSAKGVGYTVVQIKRHWDVTRRTWKQWCQTIDSPIMKWDANTRTFGATHEDWNTYLKVNKNDIAKAFRRKNIPHADKLATIFKGDVEPKKVKSARRVIDHQSESSQIHQEPVPSSTVVIYTNEPVITGREDRAEGDDENDEPTELLSRSDSEDEDVESVNPGSQSFNTEPMEEKSPVTASVKKKEYTMEECMECLDAMEEVEKGSDLYMSALNLFLTEEYRQIFLLLGNPSLRMSWLLRR</sequence>
<reference evidence="3" key="1">
    <citation type="journal article" date="2014" name="Nat. Commun.">
        <title>The emerging biofuel crop Camelina sativa retains a highly undifferentiated hexaploid genome structure.</title>
        <authorList>
            <person name="Kagale S."/>
            <person name="Koh C."/>
            <person name="Nixon J."/>
            <person name="Bollina V."/>
            <person name="Clarke W.E."/>
            <person name="Tuteja R."/>
            <person name="Spillane C."/>
            <person name="Robinson S.J."/>
            <person name="Links M.G."/>
            <person name="Clarke C."/>
            <person name="Higgins E.E."/>
            <person name="Huebert T."/>
            <person name="Sharpe A.G."/>
            <person name="Parkin I.A."/>
        </authorList>
    </citation>
    <scope>NUCLEOTIDE SEQUENCE [LARGE SCALE GENOMIC DNA]</scope>
    <source>
        <strain evidence="3">cv. DH55</strain>
    </source>
</reference>
<gene>
    <name evidence="4" type="primary">LOC104768186</name>
</gene>
<proteinExistence type="predicted"/>
<name>A0ABM0XSK4_CAMSA</name>
<feature type="domain" description="Myb/SANT-like" evidence="2">
    <location>
        <begin position="165"/>
        <end position="263"/>
    </location>
</feature>
<accession>A0ABM0XSK4</accession>
<keyword evidence="3" id="KW-1185">Reference proteome</keyword>
<feature type="region of interest" description="Disordered" evidence="1">
    <location>
        <begin position="305"/>
        <end position="386"/>
    </location>
</feature>
<dbReference type="InterPro" id="IPR045026">
    <property type="entry name" value="LIMYB"/>
</dbReference>
<dbReference type="GeneID" id="104768186"/>
<feature type="compositionally biased region" description="Polar residues" evidence="1">
    <location>
        <begin position="311"/>
        <end position="327"/>
    </location>
</feature>
<dbReference type="InterPro" id="IPR024752">
    <property type="entry name" value="Myb/SANT-like_dom"/>
</dbReference>
<evidence type="ECO:0000259" key="2">
    <source>
        <dbReference type="Pfam" id="PF12776"/>
    </source>
</evidence>
<dbReference type="Pfam" id="PF12776">
    <property type="entry name" value="Myb_DNA-bind_3"/>
    <property type="match status" value="2"/>
</dbReference>
<dbReference type="PANTHER" id="PTHR47584">
    <property type="match status" value="1"/>
</dbReference>